<dbReference type="Pfam" id="PF02673">
    <property type="entry name" value="BacA"/>
    <property type="match status" value="1"/>
</dbReference>
<protein>
    <recommendedName>
        <fullName evidence="4 17">Undecaprenyl-diphosphatase</fullName>
        <ecNumber evidence="3 17">3.6.1.27</ecNumber>
    </recommendedName>
    <alternativeName>
        <fullName evidence="15 17">Bacitracin resistance protein</fullName>
    </alternativeName>
    <alternativeName>
        <fullName evidence="14 17">Undecaprenyl pyrophosphate phosphatase</fullName>
    </alternativeName>
</protein>
<evidence type="ECO:0000256" key="7">
    <source>
        <dbReference type="ARBA" id="ARBA00022801"/>
    </source>
</evidence>
<dbReference type="GO" id="GO:0005886">
    <property type="term" value="C:plasma membrane"/>
    <property type="evidence" value="ECO:0007669"/>
    <property type="project" value="UniProtKB-SubCell"/>
</dbReference>
<evidence type="ECO:0000256" key="10">
    <source>
        <dbReference type="ARBA" id="ARBA00022989"/>
    </source>
</evidence>
<keyword evidence="13 17" id="KW-0961">Cell wall biogenesis/degradation</keyword>
<dbReference type="InParanoid" id="A0A212RPC8"/>
<dbReference type="PANTHER" id="PTHR30622:SF4">
    <property type="entry name" value="UNDECAPRENYL-DIPHOSPHATASE"/>
    <property type="match status" value="1"/>
</dbReference>
<reference evidence="19" key="1">
    <citation type="submission" date="2017-06" db="EMBL/GenBank/DDBJ databases">
        <authorList>
            <person name="Varghese N."/>
            <person name="Submissions S."/>
        </authorList>
    </citation>
    <scope>NUCLEOTIDE SEQUENCE [LARGE SCALE GENOMIC DNA]</scope>
    <source>
        <strain evidence="19">JAD2</strain>
    </source>
</reference>
<dbReference type="GO" id="GO:0046677">
    <property type="term" value="P:response to antibiotic"/>
    <property type="evidence" value="ECO:0007669"/>
    <property type="project" value="UniProtKB-UniRule"/>
</dbReference>
<evidence type="ECO:0000256" key="13">
    <source>
        <dbReference type="ARBA" id="ARBA00023316"/>
    </source>
</evidence>
<evidence type="ECO:0000313" key="18">
    <source>
        <dbReference type="EMBL" id="SNB74243.1"/>
    </source>
</evidence>
<accession>A0A212RPC8</accession>
<evidence type="ECO:0000256" key="8">
    <source>
        <dbReference type="ARBA" id="ARBA00022960"/>
    </source>
</evidence>
<dbReference type="Proteomes" id="UP000197025">
    <property type="component" value="Unassembled WGS sequence"/>
</dbReference>
<evidence type="ECO:0000256" key="14">
    <source>
        <dbReference type="ARBA" id="ARBA00032707"/>
    </source>
</evidence>
<evidence type="ECO:0000256" key="6">
    <source>
        <dbReference type="ARBA" id="ARBA00022692"/>
    </source>
</evidence>
<comment type="catalytic activity">
    <reaction evidence="16 17">
        <text>di-trans,octa-cis-undecaprenyl diphosphate + H2O = di-trans,octa-cis-undecaprenyl phosphate + phosphate + H(+)</text>
        <dbReference type="Rhea" id="RHEA:28094"/>
        <dbReference type="ChEBI" id="CHEBI:15377"/>
        <dbReference type="ChEBI" id="CHEBI:15378"/>
        <dbReference type="ChEBI" id="CHEBI:43474"/>
        <dbReference type="ChEBI" id="CHEBI:58405"/>
        <dbReference type="ChEBI" id="CHEBI:60392"/>
        <dbReference type="EC" id="3.6.1.27"/>
    </reaction>
</comment>
<evidence type="ECO:0000256" key="5">
    <source>
        <dbReference type="ARBA" id="ARBA00022475"/>
    </source>
</evidence>
<evidence type="ECO:0000256" key="4">
    <source>
        <dbReference type="ARBA" id="ARBA00021581"/>
    </source>
</evidence>
<organism evidence="18 19">
    <name type="scientific">Thermoflexus hugenholtzii JAD2</name>
    <dbReference type="NCBI Taxonomy" id="877466"/>
    <lineage>
        <taxon>Bacteria</taxon>
        <taxon>Bacillati</taxon>
        <taxon>Chloroflexota</taxon>
        <taxon>Thermoflexia</taxon>
        <taxon>Thermoflexales</taxon>
        <taxon>Thermoflexaceae</taxon>
        <taxon>Thermoflexus</taxon>
    </lineage>
</organism>
<evidence type="ECO:0000256" key="15">
    <source>
        <dbReference type="ARBA" id="ARBA00032932"/>
    </source>
</evidence>
<keyword evidence="11 17" id="KW-0472">Membrane</keyword>
<gene>
    <name evidence="17" type="primary">uppP</name>
    <name evidence="18" type="ORF">SAMN02746019_00017730</name>
</gene>
<feature type="transmembrane region" description="Helical" evidence="17">
    <location>
        <begin position="192"/>
        <end position="209"/>
    </location>
</feature>
<feature type="transmembrane region" description="Helical" evidence="17">
    <location>
        <begin position="221"/>
        <end position="243"/>
    </location>
</feature>
<dbReference type="HAMAP" id="MF_01006">
    <property type="entry name" value="Undec_diphosphatase"/>
    <property type="match status" value="1"/>
</dbReference>
<keyword evidence="10 17" id="KW-1133">Transmembrane helix</keyword>
<dbReference type="PANTHER" id="PTHR30622">
    <property type="entry name" value="UNDECAPRENYL-DIPHOSPHATASE"/>
    <property type="match status" value="1"/>
</dbReference>
<dbReference type="FunCoup" id="A0A212RPC8">
    <property type="interactions" value="301"/>
</dbReference>
<keyword evidence="6 17" id="KW-0812">Transmembrane</keyword>
<dbReference type="InterPro" id="IPR003824">
    <property type="entry name" value="UppP"/>
</dbReference>
<dbReference type="EMBL" id="FYEK01000072">
    <property type="protein sequence ID" value="SNB74243.1"/>
    <property type="molecule type" value="Genomic_DNA"/>
</dbReference>
<evidence type="ECO:0000256" key="16">
    <source>
        <dbReference type="ARBA" id="ARBA00047594"/>
    </source>
</evidence>
<keyword evidence="9 17" id="KW-0573">Peptidoglycan synthesis</keyword>
<name>A0A212RPC8_9CHLR</name>
<evidence type="ECO:0000256" key="12">
    <source>
        <dbReference type="ARBA" id="ARBA00023251"/>
    </source>
</evidence>
<comment type="subcellular location">
    <subcellularLocation>
        <location evidence="1 17">Cell membrane</location>
        <topology evidence="1 17">Multi-pass membrane protein</topology>
    </subcellularLocation>
</comment>
<evidence type="ECO:0000256" key="3">
    <source>
        <dbReference type="ARBA" id="ARBA00012374"/>
    </source>
</evidence>
<feature type="transmembrane region" description="Helical" evidence="17">
    <location>
        <begin position="255"/>
        <end position="272"/>
    </location>
</feature>
<evidence type="ECO:0000256" key="17">
    <source>
        <dbReference type="HAMAP-Rule" id="MF_01006"/>
    </source>
</evidence>
<comment type="miscellaneous">
    <text evidence="17">Bacitracin is thought to be involved in the inhibition of peptidoglycan synthesis by sequestering undecaprenyl diphosphate, thereby reducing the pool of lipid carrier available.</text>
</comment>
<evidence type="ECO:0000256" key="9">
    <source>
        <dbReference type="ARBA" id="ARBA00022984"/>
    </source>
</evidence>
<dbReference type="RefSeq" id="WP_088572288.1">
    <property type="nucleotide sequence ID" value="NZ_FYEK01000072.1"/>
</dbReference>
<dbReference type="AlphaFoldDB" id="A0A212RPC8"/>
<comment type="caution">
    <text evidence="17">Lacks conserved residue(s) required for the propagation of feature annotation.</text>
</comment>
<evidence type="ECO:0000256" key="11">
    <source>
        <dbReference type="ARBA" id="ARBA00023136"/>
    </source>
</evidence>
<keyword evidence="19" id="KW-1185">Reference proteome</keyword>
<keyword evidence="5 17" id="KW-1003">Cell membrane</keyword>
<dbReference type="GO" id="GO:0009252">
    <property type="term" value="P:peptidoglycan biosynthetic process"/>
    <property type="evidence" value="ECO:0007669"/>
    <property type="project" value="UniProtKB-KW"/>
</dbReference>
<dbReference type="GO" id="GO:0008360">
    <property type="term" value="P:regulation of cell shape"/>
    <property type="evidence" value="ECO:0007669"/>
    <property type="project" value="UniProtKB-KW"/>
</dbReference>
<dbReference type="GO" id="GO:0071555">
    <property type="term" value="P:cell wall organization"/>
    <property type="evidence" value="ECO:0007669"/>
    <property type="project" value="UniProtKB-KW"/>
</dbReference>
<dbReference type="OrthoDB" id="9808289at2"/>
<evidence type="ECO:0000313" key="19">
    <source>
        <dbReference type="Proteomes" id="UP000197025"/>
    </source>
</evidence>
<comment type="function">
    <text evidence="17">Catalyzes the dephosphorylation of undecaprenyl diphosphate (UPP). Confers resistance to bacitracin.</text>
</comment>
<dbReference type="EC" id="3.6.1.27" evidence="3 17"/>
<evidence type="ECO:0000256" key="2">
    <source>
        <dbReference type="ARBA" id="ARBA00010621"/>
    </source>
</evidence>
<keyword evidence="7 17" id="KW-0378">Hydrolase</keyword>
<sequence length="274" mass="29327">MTWLQAVVLGIVQGLTEYLPISSSAHLVLVPWLLGWRIDEHIAFPFDVLVQWGTLIPVLAYFRRELREILQGWWEGARNGSPFGTPGGRLGGWVIVATLPAVVAGLLFKKPVEAVFLQPTLTAALLSGTAALLWLGERFGRRERDLEGLTLGDALAIGLAQALSLLPGISRSGATIAAGLGRGLQRSEAARFSFLLSVPALVGAGLVALKDLFEIGLPPQAVGPILTGALAAALSGYLAIWGLMRLVRRRSLMPFALYCLLVSLSMLILAAFRS</sequence>
<evidence type="ECO:0000256" key="1">
    <source>
        <dbReference type="ARBA" id="ARBA00004651"/>
    </source>
</evidence>
<keyword evidence="8 17" id="KW-0133">Cell shape</keyword>
<dbReference type="GO" id="GO:0050380">
    <property type="term" value="F:undecaprenyl-diphosphatase activity"/>
    <property type="evidence" value="ECO:0007669"/>
    <property type="project" value="UniProtKB-UniRule"/>
</dbReference>
<proteinExistence type="inferred from homology"/>
<keyword evidence="12 17" id="KW-0046">Antibiotic resistance</keyword>
<comment type="similarity">
    <text evidence="2 17">Belongs to the UppP family.</text>
</comment>
<feature type="transmembrane region" description="Helical" evidence="17">
    <location>
        <begin position="114"/>
        <end position="135"/>
    </location>
</feature>